<evidence type="ECO:0000256" key="2">
    <source>
        <dbReference type="SAM" id="Phobius"/>
    </source>
</evidence>
<dbReference type="InterPro" id="IPR043504">
    <property type="entry name" value="Peptidase_S1_PA_chymotrypsin"/>
</dbReference>
<dbReference type="PROSITE" id="PS00135">
    <property type="entry name" value="TRYPSIN_SER"/>
    <property type="match status" value="1"/>
</dbReference>
<dbReference type="GO" id="GO:0005524">
    <property type="term" value="F:ATP binding"/>
    <property type="evidence" value="ECO:0007669"/>
    <property type="project" value="InterPro"/>
</dbReference>
<dbReference type="OrthoDB" id="1335080at2759"/>
<dbReference type="GO" id="GO:0004252">
    <property type="term" value="F:serine-type endopeptidase activity"/>
    <property type="evidence" value="ECO:0007669"/>
    <property type="project" value="InterPro"/>
</dbReference>
<accession>A0A8S1JB65</accession>
<dbReference type="GO" id="GO:0006508">
    <property type="term" value="P:proteolysis"/>
    <property type="evidence" value="ECO:0007669"/>
    <property type="project" value="UniProtKB-KW"/>
</dbReference>
<dbReference type="PROSITE" id="PS50240">
    <property type="entry name" value="TRYPSIN_DOM"/>
    <property type="match status" value="2"/>
</dbReference>
<dbReference type="PANTHER" id="PTHR44329">
    <property type="entry name" value="SERINE/THREONINE-PROTEIN KINASE TNNI3K-RELATED"/>
    <property type="match status" value="1"/>
</dbReference>
<feature type="domain" description="Protein kinase" evidence="3">
    <location>
        <begin position="1067"/>
        <end position="1334"/>
    </location>
</feature>
<dbReference type="Gene3D" id="1.10.510.10">
    <property type="entry name" value="Transferase(Phosphotransferase) domain 1"/>
    <property type="match status" value="1"/>
</dbReference>
<reference evidence="5" key="1">
    <citation type="submission" date="2020-12" db="EMBL/GenBank/DDBJ databases">
        <authorList>
            <person name="Iha C."/>
        </authorList>
    </citation>
    <scope>NUCLEOTIDE SEQUENCE</scope>
</reference>
<organism evidence="5 6">
    <name type="scientific">Ostreobium quekettii</name>
    <dbReference type="NCBI Taxonomy" id="121088"/>
    <lineage>
        <taxon>Eukaryota</taxon>
        <taxon>Viridiplantae</taxon>
        <taxon>Chlorophyta</taxon>
        <taxon>core chlorophytes</taxon>
        <taxon>Ulvophyceae</taxon>
        <taxon>TCBD clade</taxon>
        <taxon>Bryopsidales</taxon>
        <taxon>Ostreobineae</taxon>
        <taxon>Ostreobiaceae</taxon>
        <taxon>Ostreobium</taxon>
    </lineage>
</organism>
<dbReference type="GO" id="GO:0004674">
    <property type="term" value="F:protein serine/threonine kinase activity"/>
    <property type="evidence" value="ECO:0007669"/>
    <property type="project" value="TreeGrafter"/>
</dbReference>
<keyword evidence="1" id="KW-0720">Serine protease</keyword>
<proteinExistence type="predicted"/>
<dbReference type="Gene3D" id="3.30.200.20">
    <property type="entry name" value="Phosphorylase Kinase, domain 1"/>
    <property type="match status" value="1"/>
</dbReference>
<evidence type="ECO:0000313" key="5">
    <source>
        <dbReference type="EMBL" id="CAD7704748.1"/>
    </source>
</evidence>
<comment type="caution">
    <text evidence="5">The sequence shown here is derived from an EMBL/GenBank/DDBJ whole genome shotgun (WGS) entry which is preliminary data.</text>
</comment>
<keyword evidence="1" id="KW-0645">Protease</keyword>
<keyword evidence="2" id="KW-0472">Membrane</keyword>
<dbReference type="InterPro" id="IPR033116">
    <property type="entry name" value="TRYPSIN_SER"/>
</dbReference>
<dbReference type="InterPro" id="IPR000719">
    <property type="entry name" value="Prot_kinase_dom"/>
</dbReference>
<dbReference type="InterPro" id="IPR001254">
    <property type="entry name" value="Trypsin_dom"/>
</dbReference>
<dbReference type="InterPro" id="IPR051681">
    <property type="entry name" value="Ser/Thr_Kinases-Pseudokinases"/>
</dbReference>
<keyword evidence="1" id="KW-0378">Hydrolase</keyword>
<feature type="domain" description="Peptidase S1" evidence="4">
    <location>
        <begin position="575"/>
        <end position="815"/>
    </location>
</feature>
<feature type="transmembrane region" description="Helical" evidence="2">
    <location>
        <begin position="526"/>
        <end position="548"/>
    </location>
</feature>
<dbReference type="Gene3D" id="2.40.10.10">
    <property type="entry name" value="Trypsin-like serine proteases"/>
    <property type="match status" value="2"/>
</dbReference>
<dbReference type="SUPFAM" id="SSF50494">
    <property type="entry name" value="Trypsin-like serine proteases"/>
    <property type="match status" value="2"/>
</dbReference>
<dbReference type="InterPro" id="IPR011009">
    <property type="entry name" value="Kinase-like_dom_sf"/>
</dbReference>
<keyword evidence="2" id="KW-1133">Transmembrane helix</keyword>
<dbReference type="InterPro" id="IPR018114">
    <property type="entry name" value="TRYPSIN_HIS"/>
</dbReference>
<evidence type="ECO:0000259" key="3">
    <source>
        <dbReference type="PROSITE" id="PS50011"/>
    </source>
</evidence>
<evidence type="ECO:0000259" key="4">
    <source>
        <dbReference type="PROSITE" id="PS50240"/>
    </source>
</evidence>
<sequence>MHPNYRPGHLRDGYDIAVLILSDPVEGIPIPQLADPHLFLHCKMTALTLGWGSQHSTGGDLPEKLQMGTHSILFWDSSSCPVDSSLLMCLKAPPPYEENTCAGDSGGPVLVPDMPGFVFEEGNPERDLIVGLTSFGTKQYDCSHPKSIGYYTRLSTMRDWIDETVEAELGSRSPSPAESSIRMIPGSEHELRGLFEQNWILRRTSIVQGSIILRGMNWTDIESSKENQAVLMRAIVTMIARQAEVVDNRVIITALTEVRGNVGINYKVIFPSPWGRTDTSPTGDFGIDNFLLGISMRNETFLMQYDPDENSLSRMQLFSDVRLEQAFSAEPIKQEDLGETVLWKKWVSQPEAVAGAMLVLCLAIACMIVRTGSSTTNGHSFSFQGHGGSVIQGQVRLAKGNFDYYKANPELRKQISEEMVQALLLEMEQHCGTSNVRETGARRGSIIVSYEIDIPAGTSDETVRKLVDKLENNASAVFQKSKLLDRLDPQDCNPVKLLRNGIQTETISDCVSTCTKSRGTASTFRLFNVLYAAIFAAAFTVALTQVVFTKPTVSSVFQLAPRMEKRWNETSEWRTLGAASQLSTQEGVVDAPAGRFDYIVSISGVNYGHKCSGVLIEGSWVLTAAHCVESVGKLPRVHINRRETGGAGPTAGDTLKVVESIIHPKWNGNLENGWDAALLLLDRSVGVVSPILADPSFNLRPSTQLFVPAFGDSLRLAKMTVVPNHLWLGLRALSPDMSCMLSDSFPLEEGCSGGPALILHSPGGPNDLVHLQEGRPDLDLLVGIVSHSNMVQGFHRETALQKIMVIRQWIFDVVHTEDVHRHEENENLQLWSWIGDWSKGTLLLAGMMQLALVASRHLISQRALQKCRSVSKWTSDMERRESAMKVASIEPLHAVIDEVGEMLPSIRYNENTLKFLHACMEHAKIISQESPCTFHADSPKLKAWNDLVKAITDGKMLVSSHTREFDLWNYYTVSEAVYLVEDCCAHILISVEQLMRGSTASAQNKIPDGSAEEDRVFLEQHLGFLIGIRGPECIGNQSFLPEWIDIRSRIRGALDRVEQICRTDVEWESKTLIASGRQGTVYRTNWKGRPVALKVAKGMKGLDSGLGALAGLWAEAALNARFDHPHVTRVLAMSGIVRDGEVDPNAFLVMELGTENLETWYKRQDPEDWLLKRHVLFQAAKGLLHLHESRVVHRDINTQNFLVFDDGQDSWPIIKVCDFGDVVAQPICWRNETTLEKQPGTSFYLAPEIFDGEPSSTESDVFSFGMVSMEIVASKGISVLEAQWAGIRARQDARLPCKIPSGCPNDLEDLIVRCLSPNPDARPSMREVVSILAE</sequence>
<name>A0A8S1JB65_9CHLO</name>
<feature type="transmembrane region" description="Helical" evidence="2">
    <location>
        <begin position="352"/>
        <end position="369"/>
    </location>
</feature>
<dbReference type="PROSITE" id="PS50011">
    <property type="entry name" value="PROTEIN_KINASE_DOM"/>
    <property type="match status" value="1"/>
</dbReference>
<feature type="domain" description="Peptidase S1" evidence="4">
    <location>
        <begin position="1"/>
        <end position="166"/>
    </location>
</feature>
<evidence type="ECO:0000256" key="1">
    <source>
        <dbReference type="RuleBase" id="RU363034"/>
    </source>
</evidence>
<evidence type="ECO:0000313" key="6">
    <source>
        <dbReference type="Proteomes" id="UP000708148"/>
    </source>
</evidence>
<keyword evidence="2" id="KW-0812">Transmembrane</keyword>
<dbReference type="SUPFAM" id="SSF56112">
    <property type="entry name" value="Protein kinase-like (PK-like)"/>
    <property type="match status" value="1"/>
</dbReference>
<dbReference type="PROSITE" id="PS00134">
    <property type="entry name" value="TRYPSIN_HIS"/>
    <property type="match status" value="1"/>
</dbReference>
<dbReference type="InterPro" id="IPR009003">
    <property type="entry name" value="Peptidase_S1_PA"/>
</dbReference>
<keyword evidence="6" id="KW-1185">Reference proteome</keyword>
<dbReference type="SMART" id="SM00020">
    <property type="entry name" value="Tryp_SPc"/>
    <property type="match status" value="1"/>
</dbReference>
<dbReference type="Pfam" id="PF00089">
    <property type="entry name" value="Trypsin"/>
    <property type="match status" value="2"/>
</dbReference>
<gene>
    <name evidence="5" type="ORF">OSTQU699_LOCUS10103</name>
</gene>
<dbReference type="Pfam" id="PF00069">
    <property type="entry name" value="Pkinase"/>
    <property type="match status" value="1"/>
</dbReference>
<dbReference type="EMBL" id="CAJHUC010002949">
    <property type="protein sequence ID" value="CAD7704748.1"/>
    <property type="molecule type" value="Genomic_DNA"/>
</dbReference>
<protein>
    <submittedName>
        <fullName evidence="5">Uncharacterized protein</fullName>
    </submittedName>
</protein>
<dbReference type="Proteomes" id="UP000708148">
    <property type="component" value="Unassembled WGS sequence"/>
</dbReference>